<dbReference type="SMART" id="SM00325">
    <property type="entry name" value="RhoGEF"/>
    <property type="match status" value="1"/>
</dbReference>
<name>A0AAN7ZSP1_9SACH</name>
<feature type="domain" description="DH" evidence="1">
    <location>
        <begin position="137"/>
        <end position="355"/>
    </location>
</feature>
<dbReference type="SUPFAM" id="SSF48065">
    <property type="entry name" value="DBL homology domain (DH-domain)"/>
    <property type="match status" value="1"/>
</dbReference>
<dbReference type="GO" id="GO:0031991">
    <property type="term" value="P:regulation of actomyosin contractile ring contraction"/>
    <property type="evidence" value="ECO:0007669"/>
    <property type="project" value="TreeGrafter"/>
</dbReference>
<dbReference type="GO" id="GO:0005737">
    <property type="term" value="C:cytoplasm"/>
    <property type="evidence" value="ECO:0007669"/>
    <property type="project" value="TreeGrafter"/>
</dbReference>
<organism evidence="2 3">
    <name type="scientific">Arxiozyma heterogenica</name>
    <dbReference type="NCBI Taxonomy" id="278026"/>
    <lineage>
        <taxon>Eukaryota</taxon>
        <taxon>Fungi</taxon>
        <taxon>Dikarya</taxon>
        <taxon>Ascomycota</taxon>
        <taxon>Saccharomycotina</taxon>
        <taxon>Saccharomycetes</taxon>
        <taxon>Saccharomycetales</taxon>
        <taxon>Saccharomycetaceae</taxon>
        <taxon>Arxiozyma</taxon>
    </lineage>
</organism>
<comment type="caution">
    <text evidence="2">The sequence shown here is derived from an EMBL/GenBank/DDBJ whole genome shotgun (WGS) entry which is preliminary data.</text>
</comment>
<dbReference type="Proteomes" id="UP001306508">
    <property type="component" value="Unassembled WGS sequence"/>
</dbReference>
<accession>A0AAN7ZSP1</accession>
<dbReference type="InterPro" id="IPR000219">
    <property type="entry name" value="DH_dom"/>
</dbReference>
<evidence type="ECO:0000313" key="3">
    <source>
        <dbReference type="Proteomes" id="UP001306508"/>
    </source>
</evidence>
<proteinExistence type="predicted"/>
<dbReference type="PANTHER" id="PTHR22834">
    <property type="entry name" value="NUCLEAR FUSION PROTEIN FUS2"/>
    <property type="match status" value="1"/>
</dbReference>
<evidence type="ECO:0000259" key="1">
    <source>
        <dbReference type="PROSITE" id="PS50010"/>
    </source>
</evidence>
<reference evidence="3" key="1">
    <citation type="submission" date="2023-07" db="EMBL/GenBank/DDBJ databases">
        <title>A draft genome of Kazachstania heterogenica Y-27499.</title>
        <authorList>
            <person name="Donic C."/>
            <person name="Kralova J.S."/>
            <person name="Fidel L."/>
            <person name="Ben-Dor S."/>
            <person name="Jung S."/>
        </authorList>
    </citation>
    <scope>NUCLEOTIDE SEQUENCE [LARGE SCALE GENOMIC DNA]</scope>
    <source>
        <strain evidence="3">Y27499</strain>
    </source>
</reference>
<dbReference type="GO" id="GO:0005085">
    <property type="term" value="F:guanyl-nucleotide exchange factor activity"/>
    <property type="evidence" value="ECO:0007669"/>
    <property type="project" value="InterPro"/>
</dbReference>
<protein>
    <recommendedName>
        <fullName evidence="1">DH domain-containing protein</fullName>
    </recommendedName>
</protein>
<dbReference type="AlphaFoldDB" id="A0AAN7ZSP1"/>
<keyword evidence="3" id="KW-1185">Reference proteome</keyword>
<dbReference type="GO" id="GO:0032955">
    <property type="term" value="P:regulation of division septum assembly"/>
    <property type="evidence" value="ECO:0007669"/>
    <property type="project" value="TreeGrafter"/>
</dbReference>
<sequence>MFKTSNLFEALNIPLSNTLTPIRDYENDYFHCNDNKLPTFQRVYSQSHRNRDSNRHYQINNISNKKPFSLDLSKINRTSLPQNKKTTPILNINGCDETISLSSSEMTKELNRASKTEILESYSSLHESVSDESDEMTFYQIIRKLYESEIEYIETMQMATCVYRKALHTHPKFKKKLFDPNSSDEVLLFGNIDTIASISKIFVASFNKLLLGDNIQNEIDVNFWDKLLEDGDSLKRMYDTFDIGNLFEQHLHRIKTTYLNYFVTERKQIYLYKQLQEKYPTLFQKWIEYCLTRCQFTHLEIILRRPMQRVHEWINILSDLLQIGSIGSLLSDNLIKTLNQSLHNYKEFVCHIENEISEYNGMNNKNYDYSLTPMEIIESYHNAYQDIQNSNDCNKDTHSMNNFSNTSCCYSNSLEQSKGLLNPIENPNYNTEYNNINFLNKMTLPENIVIFKNIFNNINKLRILFCKMNFFSLIDRNINNLQKWIDIERCETFFDNNILLVNNQENNRLFLPISPEYLEELKKIKKKITILKLTDFEVGIMIPLNKLLKASSQIRHNLKDLKTLKKDYIIYLKEKKTNVYDVKRHVIGKHYEQLQNKIERDLPVFIRLVYQLIELIILNYNKLMMNFFEIMSGGHSYLQKDIQSTASNTSVLHADILQQYSASRHYVKKLVRDNWQFPCDTSVSRPLRRLFEL</sequence>
<dbReference type="InterPro" id="IPR051492">
    <property type="entry name" value="Dynamin-Rho_GEF"/>
</dbReference>
<dbReference type="EMBL" id="JAWIZZ010000041">
    <property type="protein sequence ID" value="KAK5780464.1"/>
    <property type="molecule type" value="Genomic_DNA"/>
</dbReference>
<dbReference type="Gene3D" id="1.20.900.10">
    <property type="entry name" value="Dbl homology (DH) domain"/>
    <property type="match status" value="1"/>
</dbReference>
<evidence type="ECO:0000313" key="2">
    <source>
        <dbReference type="EMBL" id="KAK5780464.1"/>
    </source>
</evidence>
<dbReference type="PANTHER" id="PTHR22834:SF20">
    <property type="entry name" value="SH3 DOMAIN-CONTAINING PROTEIN"/>
    <property type="match status" value="1"/>
</dbReference>
<dbReference type="PROSITE" id="PS50010">
    <property type="entry name" value="DH_2"/>
    <property type="match status" value="1"/>
</dbReference>
<dbReference type="InterPro" id="IPR035899">
    <property type="entry name" value="DBL_dom_sf"/>
</dbReference>
<gene>
    <name evidence="2" type="ORF">RI543_002223</name>
</gene>